<dbReference type="GO" id="GO:0015074">
    <property type="term" value="P:DNA integration"/>
    <property type="evidence" value="ECO:0007669"/>
    <property type="project" value="InterPro"/>
</dbReference>
<dbReference type="Proteomes" id="UP000382040">
    <property type="component" value="Unassembled WGS sequence"/>
</dbReference>
<dbReference type="RefSeq" id="WP_150561030.1">
    <property type="nucleotide sequence ID" value="NZ_CABPST010000011.1"/>
</dbReference>
<dbReference type="EMBL" id="CABPST010000011">
    <property type="protein sequence ID" value="VVE89831.1"/>
    <property type="molecule type" value="Genomic_DNA"/>
</dbReference>
<dbReference type="GO" id="GO:0006310">
    <property type="term" value="P:DNA recombination"/>
    <property type="evidence" value="ECO:0007669"/>
    <property type="project" value="UniProtKB-KW"/>
</dbReference>
<dbReference type="GO" id="GO:0003677">
    <property type="term" value="F:DNA binding"/>
    <property type="evidence" value="ECO:0007669"/>
    <property type="project" value="InterPro"/>
</dbReference>
<reference evidence="2 3" key="1">
    <citation type="submission" date="2019-08" db="EMBL/GenBank/DDBJ databases">
        <authorList>
            <person name="Peeters C."/>
        </authorList>
    </citation>
    <scope>NUCLEOTIDE SEQUENCE [LARGE SCALE GENOMIC DNA]</scope>
    <source>
        <strain evidence="2 3">LMG 20603</strain>
    </source>
</reference>
<dbReference type="InterPro" id="IPR013762">
    <property type="entry name" value="Integrase-like_cat_sf"/>
</dbReference>
<keyword evidence="3" id="KW-1185">Reference proteome</keyword>
<proteinExistence type="predicted"/>
<evidence type="ECO:0000256" key="1">
    <source>
        <dbReference type="ARBA" id="ARBA00023172"/>
    </source>
</evidence>
<dbReference type="Gene3D" id="1.10.443.10">
    <property type="entry name" value="Intergrase catalytic core"/>
    <property type="match status" value="1"/>
</dbReference>
<dbReference type="SUPFAM" id="SSF56349">
    <property type="entry name" value="DNA breaking-rejoining enzymes"/>
    <property type="match status" value="1"/>
</dbReference>
<gene>
    <name evidence="2" type="ORF">PBR20603_03804</name>
</gene>
<name>A0A5E5BU34_9BURK</name>
<organism evidence="2 3">
    <name type="scientific">Pandoraea bronchicola</name>
    <dbReference type="NCBI Taxonomy" id="2508287"/>
    <lineage>
        <taxon>Bacteria</taxon>
        <taxon>Pseudomonadati</taxon>
        <taxon>Pseudomonadota</taxon>
        <taxon>Betaproteobacteria</taxon>
        <taxon>Burkholderiales</taxon>
        <taxon>Burkholderiaceae</taxon>
        <taxon>Pandoraea</taxon>
    </lineage>
</organism>
<keyword evidence="1" id="KW-0233">DNA recombination</keyword>
<dbReference type="OrthoDB" id="9784724at2"/>
<sequence length="80" mass="9191">MPFSHRKPGKNGYSKNISCRHGDSLNLLKVSDKHKVFHSLRHTFITRLTQMNVHPVMLMALVGLYEQAKVDFSSPHVVNY</sequence>
<evidence type="ECO:0000313" key="2">
    <source>
        <dbReference type="EMBL" id="VVE89831.1"/>
    </source>
</evidence>
<protein>
    <submittedName>
        <fullName evidence="2">Integrase</fullName>
    </submittedName>
</protein>
<evidence type="ECO:0000313" key="3">
    <source>
        <dbReference type="Proteomes" id="UP000382040"/>
    </source>
</evidence>
<dbReference type="AlphaFoldDB" id="A0A5E5BU34"/>
<dbReference type="InterPro" id="IPR011010">
    <property type="entry name" value="DNA_brk_join_enz"/>
</dbReference>
<accession>A0A5E5BU34</accession>